<dbReference type="Proteomes" id="UP000289738">
    <property type="component" value="Unassembled WGS sequence"/>
</dbReference>
<dbReference type="InterPro" id="IPR011990">
    <property type="entry name" value="TPR-like_helical_dom_sf"/>
</dbReference>
<protein>
    <recommendedName>
        <fullName evidence="5">Pentacotripeptide-repeat region of PRORP domain-containing protein</fullName>
    </recommendedName>
</protein>
<dbReference type="AlphaFoldDB" id="A0A444WQC1"/>
<feature type="repeat" description="PPR" evidence="2">
    <location>
        <begin position="308"/>
        <end position="342"/>
    </location>
</feature>
<dbReference type="Pfam" id="PF01535">
    <property type="entry name" value="PPR"/>
    <property type="match status" value="1"/>
</dbReference>
<dbReference type="PROSITE" id="PS51375">
    <property type="entry name" value="PPR"/>
    <property type="match status" value="5"/>
</dbReference>
<dbReference type="EMBL" id="SDMP01000023">
    <property type="protein sequence ID" value="RYQ79609.1"/>
    <property type="molecule type" value="Genomic_DNA"/>
</dbReference>
<feature type="repeat" description="PPR" evidence="2">
    <location>
        <begin position="415"/>
        <end position="449"/>
    </location>
</feature>
<comment type="caution">
    <text evidence="3">The sequence shown here is derived from an EMBL/GenBank/DDBJ whole genome shotgun (WGS) entry which is preliminary data.</text>
</comment>
<evidence type="ECO:0008006" key="5">
    <source>
        <dbReference type="Google" id="ProtNLM"/>
    </source>
</evidence>
<dbReference type="InterPro" id="IPR002885">
    <property type="entry name" value="PPR_rpt"/>
</dbReference>
<dbReference type="PANTHER" id="PTHR47003:SF2">
    <property type="entry name" value="OS01G0970900 PROTEIN"/>
    <property type="match status" value="1"/>
</dbReference>
<keyword evidence="1" id="KW-0677">Repeat</keyword>
<reference evidence="3 4" key="1">
    <citation type="submission" date="2019-01" db="EMBL/GenBank/DDBJ databases">
        <title>Sequencing of cultivated peanut Arachis hypogaea provides insights into genome evolution and oil improvement.</title>
        <authorList>
            <person name="Chen X."/>
        </authorList>
    </citation>
    <scope>NUCLEOTIDE SEQUENCE [LARGE SCALE GENOMIC DNA]</scope>
    <source>
        <strain evidence="4">cv. Fuhuasheng</strain>
        <tissue evidence="3">Leaves</tissue>
    </source>
</reference>
<accession>A0A444WQC1</accession>
<feature type="repeat" description="PPR" evidence="2">
    <location>
        <begin position="450"/>
        <end position="484"/>
    </location>
</feature>
<evidence type="ECO:0000313" key="4">
    <source>
        <dbReference type="Proteomes" id="UP000289738"/>
    </source>
</evidence>
<feature type="repeat" description="PPR" evidence="2">
    <location>
        <begin position="380"/>
        <end position="414"/>
    </location>
</feature>
<dbReference type="Gene3D" id="1.25.40.10">
    <property type="entry name" value="Tetratricopeptide repeat domain"/>
    <property type="match status" value="4"/>
</dbReference>
<organism evidence="3 4">
    <name type="scientific">Arachis hypogaea</name>
    <name type="common">Peanut</name>
    <dbReference type="NCBI Taxonomy" id="3818"/>
    <lineage>
        <taxon>Eukaryota</taxon>
        <taxon>Viridiplantae</taxon>
        <taxon>Streptophyta</taxon>
        <taxon>Embryophyta</taxon>
        <taxon>Tracheophyta</taxon>
        <taxon>Spermatophyta</taxon>
        <taxon>Magnoliopsida</taxon>
        <taxon>eudicotyledons</taxon>
        <taxon>Gunneridae</taxon>
        <taxon>Pentapetalae</taxon>
        <taxon>rosids</taxon>
        <taxon>fabids</taxon>
        <taxon>Fabales</taxon>
        <taxon>Fabaceae</taxon>
        <taxon>Papilionoideae</taxon>
        <taxon>50 kb inversion clade</taxon>
        <taxon>dalbergioids sensu lato</taxon>
        <taxon>Dalbergieae</taxon>
        <taxon>Pterocarpus clade</taxon>
        <taxon>Arachis</taxon>
    </lineage>
</organism>
<gene>
    <name evidence="3" type="ORF">Ahy_Scaffold3g107713</name>
</gene>
<dbReference type="NCBIfam" id="TIGR00756">
    <property type="entry name" value="PPR"/>
    <property type="match status" value="5"/>
</dbReference>
<dbReference type="STRING" id="3818.A0A444WQC1"/>
<name>A0A444WQC1_ARAHY</name>
<dbReference type="PANTHER" id="PTHR47003">
    <property type="entry name" value="OS01G0970900 PROTEIN"/>
    <property type="match status" value="1"/>
</dbReference>
<evidence type="ECO:0000313" key="3">
    <source>
        <dbReference type="EMBL" id="RYQ79609.1"/>
    </source>
</evidence>
<sequence length="646" mass="73858">MNRLKTITRSLRFLDSSLATRHIETRSLQLALNQVTHFSLNTTTAPSPSSLSNDHSCNHRFSSIHHRFFFSSKPSSILELVLTSDWSQWLELELDKCCLFLTHETVIYVLKNLDKNPIKASCFFNWVSEKQWFRPSSSVYSLVVSILAKKETREQFWITLVAMKKNGFFLDTETYLPILAAFKRDNLKSDCEGLAHFYKQMIRENARESVVNNVVGIITASEWGIEVMEKLGKLNIHLSDNFVARVVKEFRGCPLKAYRFFRWVGEQSGYEQNAVTYNAIARTLARANRINEFWEVIEEMKSVGYELDVDTYTKISRQLQKNRMIEDAVELYELMMDGSCKPSDQDCSSLLVHISDSHTPNLDLIFRIINKYELNRHTLPKAIYDGVHRSLAGAGKFDEAETIVGSMRNSGYEPDNVTFSQMVFGLCKMGRLEEACKVLEEMESCGCIPDIKTWTILIRGHCSANEIDKALLCSDKMFEKGCSPDAAVLGALVDCFLSQQRIEDAYNFLEETVRNFVTSPWQGTYKKLIEGLLGIEKLEEALDLMCLMRKHKYPPFIESIIRYISKSGTVDDAVKFLKAWSTESPQSHSAYVHVFESFFREGRESDARDLLSKCRRHITKRKEIRALFGSVRNCKAAVAGGISKAP</sequence>
<evidence type="ECO:0000256" key="1">
    <source>
        <dbReference type="ARBA" id="ARBA00022737"/>
    </source>
</evidence>
<proteinExistence type="predicted"/>
<dbReference type="Pfam" id="PF12854">
    <property type="entry name" value="PPR_1"/>
    <property type="match status" value="1"/>
</dbReference>
<dbReference type="InterPro" id="IPR044578">
    <property type="entry name" value="BIR6-like"/>
</dbReference>
<keyword evidence="4" id="KW-1185">Reference proteome</keyword>
<feature type="repeat" description="PPR" evidence="2">
    <location>
        <begin position="273"/>
        <end position="307"/>
    </location>
</feature>
<evidence type="ECO:0000256" key="2">
    <source>
        <dbReference type="PROSITE-ProRule" id="PRU00708"/>
    </source>
</evidence>
<dbReference type="GO" id="GO:0008380">
    <property type="term" value="P:RNA splicing"/>
    <property type="evidence" value="ECO:0007669"/>
    <property type="project" value="InterPro"/>
</dbReference>
<dbReference type="Pfam" id="PF13041">
    <property type="entry name" value="PPR_2"/>
    <property type="match status" value="2"/>
</dbReference>